<feature type="region of interest" description="Disordered" evidence="1">
    <location>
        <begin position="1"/>
        <end position="87"/>
    </location>
</feature>
<keyword evidence="2" id="KW-0812">Transmembrane</keyword>
<sequence>MTDEPGGKPPQRPVDGPTVMGPSTGHLHGAAPEEPTQPTPPASAVVDESPTTTGPTVASWPLDELLPPPPTDLVWRPDTPQPPPPPRRPAYYLALGAAVALVVALVAAAAVATVMRPTREVAGTARPAQTVPDITGTAPPPQPTTTTNQPRPGPAGHPLSTSTARMADTTCALPRFDLADDRQAAFYAAARTCADDAWRGVLDEAGLDADVEVVTVTSAVQTPSCGEVTPTSPSTQCDGTVYLTPAHLRDTERNGRYPGRYFGVFLREYARALQAETGLTELAAGVDDAESRLAQQATCLAGVASGAMAGRGAVDANITDEIGDRLSSVDAPPDAKAMLDKGFQERTPNACNTWT</sequence>
<proteinExistence type="predicted"/>
<evidence type="ECO:0000313" key="4">
    <source>
        <dbReference type="Proteomes" id="UP001595859"/>
    </source>
</evidence>
<dbReference type="Proteomes" id="UP001595859">
    <property type="component" value="Unassembled WGS sequence"/>
</dbReference>
<dbReference type="RefSeq" id="WP_378059540.1">
    <property type="nucleotide sequence ID" value="NZ_JBHSIS010000020.1"/>
</dbReference>
<evidence type="ECO:0000256" key="2">
    <source>
        <dbReference type="SAM" id="Phobius"/>
    </source>
</evidence>
<evidence type="ECO:0000313" key="3">
    <source>
        <dbReference type="EMBL" id="MFC4857546.1"/>
    </source>
</evidence>
<accession>A0ABV9SAW2</accession>
<comment type="caution">
    <text evidence="3">The sequence shown here is derived from an EMBL/GenBank/DDBJ whole genome shotgun (WGS) entry which is preliminary data.</text>
</comment>
<keyword evidence="2" id="KW-1133">Transmembrane helix</keyword>
<feature type="transmembrane region" description="Helical" evidence="2">
    <location>
        <begin position="90"/>
        <end position="112"/>
    </location>
</feature>
<gene>
    <name evidence="3" type="ORF">ACFPCV_28955</name>
</gene>
<evidence type="ECO:0000256" key="1">
    <source>
        <dbReference type="SAM" id="MobiDB-lite"/>
    </source>
</evidence>
<keyword evidence="4" id="KW-1185">Reference proteome</keyword>
<feature type="region of interest" description="Disordered" evidence="1">
    <location>
        <begin position="121"/>
        <end position="162"/>
    </location>
</feature>
<evidence type="ECO:0008006" key="5">
    <source>
        <dbReference type="Google" id="ProtNLM"/>
    </source>
</evidence>
<keyword evidence="2" id="KW-0472">Membrane</keyword>
<name>A0ABV9SAW2_9PSEU</name>
<reference evidence="4" key="1">
    <citation type="journal article" date="2019" name="Int. J. Syst. Evol. Microbiol.">
        <title>The Global Catalogue of Microorganisms (GCM) 10K type strain sequencing project: providing services to taxonomists for standard genome sequencing and annotation.</title>
        <authorList>
            <consortium name="The Broad Institute Genomics Platform"/>
            <consortium name="The Broad Institute Genome Sequencing Center for Infectious Disease"/>
            <person name="Wu L."/>
            <person name="Ma J."/>
        </authorList>
    </citation>
    <scope>NUCLEOTIDE SEQUENCE [LARGE SCALE GENOMIC DNA]</scope>
    <source>
        <strain evidence="4">ZS-22-S1</strain>
    </source>
</reference>
<organism evidence="3 4">
    <name type="scientific">Actinophytocola glycyrrhizae</name>
    <dbReference type="NCBI Taxonomy" id="2044873"/>
    <lineage>
        <taxon>Bacteria</taxon>
        <taxon>Bacillati</taxon>
        <taxon>Actinomycetota</taxon>
        <taxon>Actinomycetes</taxon>
        <taxon>Pseudonocardiales</taxon>
        <taxon>Pseudonocardiaceae</taxon>
    </lineage>
</organism>
<protein>
    <recommendedName>
        <fullName evidence="5">Metalloprotease</fullName>
    </recommendedName>
</protein>
<dbReference type="EMBL" id="JBHSIS010000020">
    <property type="protein sequence ID" value="MFC4857546.1"/>
    <property type="molecule type" value="Genomic_DNA"/>
</dbReference>